<keyword evidence="4" id="KW-1000">Mitochondrion outer membrane</keyword>
<evidence type="ECO:0000313" key="8">
    <source>
        <dbReference type="EMBL" id="OVA06998.1"/>
    </source>
</evidence>
<comment type="subcellular location">
    <subcellularLocation>
        <location evidence="1">Mitochondrion outer membrane</location>
        <topology evidence="1">Single-pass membrane protein</topology>
    </subcellularLocation>
</comment>
<proteinExistence type="inferred from homology"/>
<evidence type="ECO:0000256" key="3">
    <source>
        <dbReference type="ARBA" id="ARBA00022692"/>
    </source>
</evidence>
<accession>A0A200Q946</accession>
<dbReference type="AlphaFoldDB" id="A0A200Q946"/>
<dbReference type="PANTHER" id="PTHR13247:SF0">
    <property type="entry name" value="MITOCHONDRIAL FISSION 1 PROTEIN"/>
    <property type="match status" value="1"/>
</dbReference>
<dbReference type="SUPFAM" id="SSF48452">
    <property type="entry name" value="TPR-like"/>
    <property type="match status" value="1"/>
</dbReference>
<evidence type="ECO:0000256" key="5">
    <source>
        <dbReference type="ARBA" id="ARBA00022989"/>
    </source>
</evidence>
<dbReference type="InterPro" id="IPR011990">
    <property type="entry name" value="TPR-like_helical_dom_sf"/>
</dbReference>
<dbReference type="GO" id="GO:0016559">
    <property type="term" value="P:peroxisome fission"/>
    <property type="evidence" value="ECO:0007669"/>
    <property type="project" value="TreeGrafter"/>
</dbReference>
<name>A0A200Q946_MACCD</name>
<dbReference type="STRING" id="56857.A0A200Q946"/>
<dbReference type="InterPro" id="IPR028061">
    <property type="entry name" value="Fis1_TPR_C"/>
</dbReference>
<dbReference type="Pfam" id="PF14853">
    <property type="entry name" value="Fis1_TPR_C"/>
    <property type="match status" value="1"/>
</dbReference>
<evidence type="ECO:0000256" key="4">
    <source>
        <dbReference type="ARBA" id="ARBA00022787"/>
    </source>
</evidence>
<keyword evidence="6" id="KW-0496">Mitochondrion</keyword>
<dbReference type="GO" id="GO:0005741">
    <property type="term" value="C:mitochondrial outer membrane"/>
    <property type="evidence" value="ECO:0007669"/>
    <property type="project" value="UniProtKB-SubCell"/>
</dbReference>
<dbReference type="GO" id="GO:0000266">
    <property type="term" value="P:mitochondrial fission"/>
    <property type="evidence" value="ECO:0007669"/>
    <property type="project" value="InterPro"/>
</dbReference>
<keyword evidence="3" id="KW-0812">Transmembrane</keyword>
<dbReference type="GO" id="GO:0005778">
    <property type="term" value="C:peroxisomal membrane"/>
    <property type="evidence" value="ECO:0007669"/>
    <property type="project" value="TreeGrafter"/>
</dbReference>
<dbReference type="GO" id="GO:0000422">
    <property type="term" value="P:autophagy of mitochondrion"/>
    <property type="evidence" value="ECO:0007669"/>
    <property type="project" value="TreeGrafter"/>
</dbReference>
<evidence type="ECO:0000256" key="2">
    <source>
        <dbReference type="ARBA" id="ARBA00008937"/>
    </source>
</evidence>
<keyword evidence="7" id="KW-0472">Membrane</keyword>
<dbReference type="Gene3D" id="1.25.40.10">
    <property type="entry name" value="Tetratricopeptide repeat domain"/>
    <property type="match status" value="1"/>
</dbReference>
<dbReference type="PANTHER" id="PTHR13247">
    <property type="entry name" value="TETRATRICOPEPTIDE REPEAT PROTEIN 11 TPR REPEAT PROTEIN 11"/>
    <property type="match status" value="1"/>
</dbReference>
<dbReference type="Pfam" id="PF14852">
    <property type="entry name" value="Fis1_TPR_N"/>
    <property type="match status" value="1"/>
</dbReference>
<evidence type="ECO:0000256" key="7">
    <source>
        <dbReference type="ARBA" id="ARBA00023136"/>
    </source>
</evidence>
<dbReference type="OrthoDB" id="421154at2759"/>
<dbReference type="EMBL" id="MVGT01002665">
    <property type="protein sequence ID" value="OVA06998.1"/>
    <property type="molecule type" value="Genomic_DNA"/>
</dbReference>
<dbReference type="InterPro" id="IPR028058">
    <property type="entry name" value="Fis1_TPR_N"/>
</dbReference>
<dbReference type="InParanoid" id="A0A200Q946"/>
<reference evidence="8 9" key="1">
    <citation type="journal article" date="2017" name="Mol. Plant">
        <title>The Genome of Medicinal Plant Macleaya cordata Provides New Insights into Benzylisoquinoline Alkaloids Metabolism.</title>
        <authorList>
            <person name="Liu X."/>
            <person name="Liu Y."/>
            <person name="Huang P."/>
            <person name="Ma Y."/>
            <person name="Qing Z."/>
            <person name="Tang Q."/>
            <person name="Cao H."/>
            <person name="Cheng P."/>
            <person name="Zheng Y."/>
            <person name="Yuan Z."/>
            <person name="Zhou Y."/>
            <person name="Liu J."/>
            <person name="Tang Z."/>
            <person name="Zhuo Y."/>
            <person name="Zhang Y."/>
            <person name="Yu L."/>
            <person name="Huang J."/>
            <person name="Yang P."/>
            <person name="Peng Q."/>
            <person name="Zhang J."/>
            <person name="Jiang W."/>
            <person name="Zhang Z."/>
            <person name="Lin K."/>
            <person name="Ro D.K."/>
            <person name="Chen X."/>
            <person name="Xiong X."/>
            <person name="Shang Y."/>
            <person name="Huang S."/>
            <person name="Zeng J."/>
        </authorList>
    </citation>
    <scope>NUCLEOTIDE SEQUENCE [LARGE SCALE GENOMIC DNA]</scope>
    <source>
        <strain evidence="9">cv. BLH2017</strain>
        <tissue evidence="8">Root</tissue>
    </source>
</reference>
<comment type="similarity">
    <text evidence="2">Belongs to the FIS1 family.</text>
</comment>
<dbReference type="Proteomes" id="UP000195402">
    <property type="component" value="Unassembled WGS sequence"/>
</dbReference>
<dbReference type="InterPro" id="IPR016543">
    <property type="entry name" value="Fis1"/>
</dbReference>
<comment type="caution">
    <text evidence="8">The sequence shown here is derived from an EMBL/GenBank/DDBJ whole genome shotgun (WGS) entry which is preliminary data.</text>
</comment>
<keyword evidence="9" id="KW-1185">Reference proteome</keyword>
<protein>
    <submittedName>
        <fullName evidence="8">Mitochondria fission 1 protein</fullName>
    </submittedName>
</protein>
<sequence>MNRSIGSKLSITEAEIVSSAALTPSCSPPPLELFFLGFLQQKFGVSDIESCKLGNSLQQQFGCVPLPFKVMASRSSSSDENRYENIMFVSKGLVHSSQSNDVRRGIAMLEESIVTTASSLHQQKDKLYLIAFGYCKICEYSMSMHYLKRCLEIEPLWTEALTLKQRVGGLLGNGATATVRAIARAGACAAVCVVRAAAEAAIIATMVGLAAEVRRKRAGL</sequence>
<gene>
    <name evidence="8" type="ORF">BVC80_165g32</name>
</gene>
<keyword evidence="5" id="KW-1133">Transmembrane helix</keyword>
<evidence type="ECO:0000256" key="6">
    <source>
        <dbReference type="ARBA" id="ARBA00023128"/>
    </source>
</evidence>
<organism evidence="8 9">
    <name type="scientific">Macleaya cordata</name>
    <name type="common">Five-seeded plume-poppy</name>
    <name type="synonym">Bocconia cordata</name>
    <dbReference type="NCBI Taxonomy" id="56857"/>
    <lineage>
        <taxon>Eukaryota</taxon>
        <taxon>Viridiplantae</taxon>
        <taxon>Streptophyta</taxon>
        <taxon>Embryophyta</taxon>
        <taxon>Tracheophyta</taxon>
        <taxon>Spermatophyta</taxon>
        <taxon>Magnoliopsida</taxon>
        <taxon>Ranunculales</taxon>
        <taxon>Papaveraceae</taxon>
        <taxon>Papaveroideae</taxon>
        <taxon>Macleaya</taxon>
    </lineage>
</organism>
<evidence type="ECO:0000313" key="9">
    <source>
        <dbReference type="Proteomes" id="UP000195402"/>
    </source>
</evidence>
<evidence type="ECO:0000256" key="1">
    <source>
        <dbReference type="ARBA" id="ARBA00004572"/>
    </source>
</evidence>